<comment type="subcellular location">
    <subcellularLocation>
        <location evidence="1">Membrane</location>
        <topology evidence="1">Multi-pass membrane protein</topology>
    </subcellularLocation>
</comment>
<evidence type="ECO:0000256" key="3">
    <source>
        <dbReference type="ARBA" id="ARBA00022538"/>
    </source>
</evidence>
<keyword evidence="3" id="KW-0633">Potassium transport</keyword>
<dbReference type="Gene3D" id="1.20.5.110">
    <property type="match status" value="1"/>
</dbReference>
<evidence type="ECO:0000313" key="14">
    <source>
        <dbReference type="EMBL" id="GAA4455642.1"/>
    </source>
</evidence>
<keyword evidence="10 12" id="KW-0472">Membrane</keyword>
<comment type="caution">
    <text evidence="14">The sequence shown here is derived from an EMBL/GenBank/DDBJ whole genome shotgun (WGS) entry which is preliminary data.</text>
</comment>
<evidence type="ECO:0000256" key="12">
    <source>
        <dbReference type="SAM" id="Phobius"/>
    </source>
</evidence>
<evidence type="ECO:0000256" key="4">
    <source>
        <dbReference type="ARBA" id="ARBA00022692"/>
    </source>
</evidence>
<organism evidence="14 15">
    <name type="scientific">Nibrella saemangeumensis</name>
    <dbReference type="NCBI Taxonomy" id="1084526"/>
    <lineage>
        <taxon>Bacteria</taxon>
        <taxon>Pseudomonadati</taxon>
        <taxon>Bacteroidota</taxon>
        <taxon>Cytophagia</taxon>
        <taxon>Cytophagales</taxon>
        <taxon>Spirosomataceae</taxon>
        <taxon>Nibrella</taxon>
    </lineage>
</organism>
<keyword evidence="8 12" id="KW-1133">Transmembrane helix</keyword>
<dbReference type="Proteomes" id="UP001501175">
    <property type="component" value="Unassembled WGS sequence"/>
</dbReference>
<keyword evidence="7" id="KW-0630">Potassium</keyword>
<feature type="domain" description="Ion transport" evidence="13">
    <location>
        <begin position="24"/>
        <end position="196"/>
    </location>
</feature>
<dbReference type="InterPro" id="IPR005821">
    <property type="entry name" value="Ion_trans_dom"/>
</dbReference>
<dbReference type="InterPro" id="IPR028325">
    <property type="entry name" value="VG_K_chnl"/>
</dbReference>
<dbReference type="PANTHER" id="PTHR11537:SF254">
    <property type="entry name" value="POTASSIUM VOLTAGE-GATED CHANNEL PROTEIN SHAB"/>
    <property type="match status" value="1"/>
</dbReference>
<dbReference type="PANTHER" id="PTHR11537">
    <property type="entry name" value="VOLTAGE-GATED POTASSIUM CHANNEL"/>
    <property type="match status" value="1"/>
</dbReference>
<feature type="transmembrane region" description="Helical" evidence="12">
    <location>
        <begin position="180"/>
        <end position="205"/>
    </location>
</feature>
<evidence type="ECO:0000256" key="2">
    <source>
        <dbReference type="ARBA" id="ARBA00022448"/>
    </source>
</evidence>
<name>A0ABP8MVE2_9BACT</name>
<evidence type="ECO:0000256" key="11">
    <source>
        <dbReference type="ARBA" id="ARBA00023303"/>
    </source>
</evidence>
<gene>
    <name evidence="14" type="ORF">GCM10023189_23690</name>
</gene>
<evidence type="ECO:0000256" key="5">
    <source>
        <dbReference type="ARBA" id="ARBA00022826"/>
    </source>
</evidence>
<evidence type="ECO:0000256" key="10">
    <source>
        <dbReference type="ARBA" id="ARBA00023136"/>
    </source>
</evidence>
<reference evidence="15" key="1">
    <citation type="journal article" date="2019" name="Int. J. Syst. Evol. Microbiol.">
        <title>The Global Catalogue of Microorganisms (GCM) 10K type strain sequencing project: providing services to taxonomists for standard genome sequencing and annotation.</title>
        <authorList>
            <consortium name="The Broad Institute Genomics Platform"/>
            <consortium name="The Broad Institute Genome Sequencing Center for Infectious Disease"/>
            <person name="Wu L."/>
            <person name="Ma J."/>
        </authorList>
    </citation>
    <scope>NUCLEOTIDE SEQUENCE [LARGE SCALE GENOMIC DNA]</scope>
    <source>
        <strain evidence="15">JCM 17927</strain>
    </source>
</reference>
<dbReference type="InterPro" id="IPR027359">
    <property type="entry name" value="Volt_channel_dom_sf"/>
</dbReference>
<feature type="transmembrane region" description="Helical" evidence="12">
    <location>
        <begin position="37"/>
        <end position="54"/>
    </location>
</feature>
<sequence>MNRWLETPLVFLGFVWLVLLIQELAYGLTPLLEKLGTGIWFIFIISFLLQLTVAPHKLEFLKRNWLTVLSLAIPALRLFRLARVLRILRVTRGFRLVKVLGSINRGMRALGASMSRRGFGYIVLLTILITVAGAAGMYAFEREAPDGTALDSYGESLWWTAMLMTTMGSEYWPRTPEGRALCFLIALYAFAVFGYVTATLATFFIGRDAESKEGEVAGAQALEELKTEIRLLREEVARLREP</sequence>
<evidence type="ECO:0000256" key="7">
    <source>
        <dbReference type="ARBA" id="ARBA00022958"/>
    </source>
</evidence>
<accession>A0ABP8MVE2</accession>
<keyword evidence="9" id="KW-0406">Ion transport</keyword>
<dbReference type="Pfam" id="PF00520">
    <property type="entry name" value="Ion_trans"/>
    <property type="match status" value="1"/>
</dbReference>
<keyword evidence="11 14" id="KW-0407">Ion channel</keyword>
<dbReference type="GO" id="GO:0034220">
    <property type="term" value="P:monoatomic ion transmembrane transport"/>
    <property type="evidence" value="ECO:0007669"/>
    <property type="project" value="UniProtKB-KW"/>
</dbReference>
<keyword evidence="5" id="KW-0631">Potassium channel</keyword>
<keyword evidence="2" id="KW-0813">Transport</keyword>
<evidence type="ECO:0000259" key="13">
    <source>
        <dbReference type="Pfam" id="PF00520"/>
    </source>
</evidence>
<evidence type="ECO:0000256" key="1">
    <source>
        <dbReference type="ARBA" id="ARBA00004141"/>
    </source>
</evidence>
<dbReference type="Gene3D" id="1.20.120.350">
    <property type="entry name" value="Voltage-gated potassium channels. Chain C"/>
    <property type="match status" value="1"/>
</dbReference>
<dbReference type="Gene3D" id="1.10.287.70">
    <property type="match status" value="1"/>
</dbReference>
<keyword evidence="4 12" id="KW-0812">Transmembrane</keyword>
<feature type="transmembrane region" description="Helical" evidence="12">
    <location>
        <begin position="118"/>
        <end position="140"/>
    </location>
</feature>
<keyword evidence="15" id="KW-1185">Reference proteome</keyword>
<proteinExistence type="predicted"/>
<evidence type="ECO:0000256" key="6">
    <source>
        <dbReference type="ARBA" id="ARBA00022882"/>
    </source>
</evidence>
<dbReference type="SUPFAM" id="SSF81324">
    <property type="entry name" value="Voltage-gated potassium channels"/>
    <property type="match status" value="1"/>
</dbReference>
<protein>
    <submittedName>
        <fullName evidence="14">Potassium channel family protein</fullName>
    </submittedName>
</protein>
<evidence type="ECO:0000256" key="9">
    <source>
        <dbReference type="ARBA" id="ARBA00023065"/>
    </source>
</evidence>
<evidence type="ECO:0000256" key="8">
    <source>
        <dbReference type="ARBA" id="ARBA00022989"/>
    </source>
</evidence>
<evidence type="ECO:0000313" key="15">
    <source>
        <dbReference type="Proteomes" id="UP001501175"/>
    </source>
</evidence>
<dbReference type="EMBL" id="BAABHD010000027">
    <property type="protein sequence ID" value="GAA4455642.1"/>
    <property type="molecule type" value="Genomic_DNA"/>
</dbReference>
<keyword evidence="6" id="KW-0851">Voltage-gated channel</keyword>